<reference evidence="2" key="2">
    <citation type="submission" date="2021-09" db="EMBL/GenBank/DDBJ databases">
        <authorList>
            <person name="Jia N."/>
            <person name="Wang J."/>
            <person name="Shi W."/>
            <person name="Du L."/>
            <person name="Sun Y."/>
            <person name="Zhan W."/>
            <person name="Jiang J."/>
            <person name="Wang Q."/>
            <person name="Zhang B."/>
            <person name="Ji P."/>
            <person name="Sakyi L.B."/>
            <person name="Cui X."/>
            <person name="Yuan T."/>
            <person name="Jiang B."/>
            <person name="Yang W."/>
            <person name="Lam T.T.-Y."/>
            <person name="Chang Q."/>
            <person name="Ding S."/>
            <person name="Wang X."/>
            <person name="Zhu J."/>
            <person name="Ruan X."/>
            <person name="Zhao L."/>
            <person name="Wei J."/>
            <person name="Que T."/>
            <person name="Du C."/>
            <person name="Cheng J."/>
            <person name="Dai P."/>
            <person name="Han X."/>
            <person name="Huang E."/>
            <person name="Gao Y."/>
            <person name="Liu J."/>
            <person name="Shao H."/>
            <person name="Ye R."/>
            <person name="Li L."/>
            <person name="Wei W."/>
            <person name="Wang X."/>
            <person name="Wang C."/>
            <person name="Huo Q."/>
            <person name="Li W."/>
            <person name="Guo W."/>
            <person name="Chen H."/>
            <person name="Chen S."/>
            <person name="Zhou L."/>
            <person name="Zhou L."/>
            <person name="Ni X."/>
            <person name="Tian J."/>
            <person name="Zhou Y."/>
            <person name="Sheng Y."/>
            <person name="Liu T."/>
            <person name="Pan Y."/>
            <person name="Xia L."/>
            <person name="Li J."/>
            <person name="Zhao F."/>
            <person name="Cao W."/>
        </authorList>
    </citation>
    <scope>NUCLEOTIDE SEQUENCE</scope>
    <source>
        <strain evidence="2">Rmic-2018</strain>
        <tissue evidence="2">Larvae</tissue>
    </source>
</reference>
<name>A0A9J6EG57_RHIMP</name>
<dbReference type="SUPFAM" id="SSF57667">
    <property type="entry name" value="beta-beta-alpha zinc fingers"/>
    <property type="match status" value="1"/>
</dbReference>
<dbReference type="InterPro" id="IPR036236">
    <property type="entry name" value="Znf_C2H2_sf"/>
</dbReference>
<evidence type="ECO:0000259" key="1">
    <source>
        <dbReference type="PROSITE" id="PS00028"/>
    </source>
</evidence>
<dbReference type="GO" id="GO:0003676">
    <property type="term" value="F:nucleic acid binding"/>
    <property type="evidence" value="ECO:0007669"/>
    <property type="project" value="InterPro"/>
</dbReference>
<protein>
    <recommendedName>
        <fullName evidence="1">C2H2-type domain-containing protein</fullName>
    </recommendedName>
</protein>
<dbReference type="PROSITE" id="PS00028">
    <property type="entry name" value="ZINC_FINGER_C2H2_1"/>
    <property type="match status" value="1"/>
</dbReference>
<evidence type="ECO:0000313" key="3">
    <source>
        <dbReference type="Proteomes" id="UP000821866"/>
    </source>
</evidence>
<dbReference type="SMART" id="SM00451">
    <property type="entry name" value="ZnF_U1"/>
    <property type="match status" value="1"/>
</dbReference>
<accession>A0A9J6EG57</accession>
<dbReference type="GO" id="GO:0008270">
    <property type="term" value="F:zinc ion binding"/>
    <property type="evidence" value="ECO:0007669"/>
    <property type="project" value="InterPro"/>
</dbReference>
<dbReference type="InterPro" id="IPR013087">
    <property type="entry name" value="Znf_C2H2_type"/>
</dbReference>
<reference evidence="2" key="1">
    <citation type="journal article" date="2020" name="Cell">
        <title>Large-Scale Comparative Analyses of Tick Genomes Elucidate Their Genetic Diversity and Vector Capacities.</title>
        <authorList>
            <consortium name="Tick Genome and Microbiome Consortium (TIGMIC)"/>
            <person name="Jia N."/>
            <person name="Wang J."/>
            <person name="Shi W."/>
            <person name="Du L."/>
            <person name="Sun Y."/>
            <person name="Zhan W."/>
            <person name="Jiang J.F."/>
            <person name="Wang Q."/>
            <person name="Zhang B."/>
            <person name="Ji P."/>
            <person name="Bell-Sakyi L."/>
            <person name="Cui X.M."/>
            <person name="Yuan T.T."/>
            <person name="Jiang B.G."/>
            <person name="Yang W.F."/>
            <person name="Lam T.T."/>
            <person name="Chang Q.C."/>
            <person name="Ding S.J."/>
            <person name="Wang X.J."/>
            <person name="Zhu J.G."/>
            <person name="Ruan X.D."/>
            <person name="Zhao L."/>
            <person name="Wei J.T."/>
            <person name="Ye R.Z."/>
            <person name="Que T.C."/>
            <person name="Du C.H."/>
            <person name="Zhou Y.H."/>
            <person name="Cheng J.X."/>
            <person name="Dai P.F."/>
            <person name="Guo W.B."/>
            <person name="Han X.H."/>
            <person name="Huang E.J."/>
            <person name="Li L.F."/>
            <person name="Wei W."/>
            <person name="Gao Y.C."/>
            <person name="Liu J.Z."/>
            <person name="Shao H.Z."/>
            <person name="Wang X."/>
            <person name="Wang C.C."/>
            <person name="Yang T.C."/>
            <person name="Huo Q.B."/>
            <person name="Li W."/>
            <person name="Chen H.Y."/>
            <person name="Chen S.E."/>
            <person name="Zhou L.G."/>
            <person name="Ni X.B."/>
            <person name="Tian J.H."/>
            <person name="Sheng Y."/>
            <person name="Liu T."/>
            <person name="Pan Y.S."/>
            <person name="Xia L.Y."/>
            <person name="Li J."/>
            <person name="Zhao F."/>
            <person name="Cao W.C."/>
        </authorList>
    </citation>
    <scope>NUCLEOTIDE SEQUENCE</scope>
    <source>
        <strain evidence="2">Rmic-2018</strain>
    </source>
</reference>
<sequence>MKTAANEGTHNKEPMALAQFIFRECSVQVNEQVPYCDHLRSAKDQKSVENHRLLVGMAASGSLLNCSLDVETAVRPSAMGQPSPQITSMPLVCQFCGVAMNCENDLNAHIKGKKHKNALQREEHLRKLASAEISPLPSAVTSPPRRGGLMAKVLGC</sequence>
<proteinExistence type="predicted"/>
<organism evidence="2 3">
    <name type="scientific">Rhipicephalus microplus</name>
    <name type="common">Cattle tick</name>
    <name type="synonym">Boophilus microplus</name>
    <dbReference type="NCBI Taxonomy" id="6941"/>
    <lineage>
        <taxon>Eukaryota</taxon>
        <taxon>Metazoa</taxon>
        <taxon>Ecdysozoa</taxon>
        <taxon>Arthropoda</taxon>
        <taxon>Chelicerata</taxon>
        <taxon>Arachnida</taxon>
        <taxon>Acari</taxon>
        <taxon>Parasitiformes</taxon>
        <taxon>Ixodida</taxon>
        <taxon>Ixodoidea</taxon>
        <taxon>Ixodidae</taxon>
        <taxon>Rhipicephalinae</taxon>
        <taxon>Rhipicephalus</taxon>
        <taxon>Boophilus</taxon>
    </lineage>
</organism>
<dbReference type="AlphaFoldDB" id="A0A9J6EG57"/>
<dbReference type="Pfam" id="PF12874">
    <property type="entry name" value="zf-met"/>
    <property type="match status" value="1"/>
</dbReference>
<dbReference type="EMBL" id="JABSTU010000004">
    <property type="protein sequence ID" value="KAH8033117.1"/>
    <property type="molecule type" value="Genomic_DNA"/>
</dbReference>
<evidence type="ECO:0000313" key="2">
    <source>
        <dbReference type="EMBL" id="KAH8033117.1"/>
    </source>
</evidence>
<dbReference type="Gene3D" id="3.30.160.60">
    <property type="entry name" value="Classic Zinc Finger"/>
    <property type="match status" value="1"/>
</dbReference>
<dbReference type="InterPro" id="IPR003604">
    <property type="entry name" value="Matrin/U1-like-C_Znf_C2H2"/>
</dbReference>
<keyword evidence="3" id="KW-1185">Reference proteome</keyword>
<comment type="caution">
    <text evidence="2">The sequence shown here is derived from an EMBL/GenBank/DDBJ whole genome shotgun (WGS) entry which is preliminary data.</text>
</comment>
<gene>
    <name evidence="2" type="ORF">HPB51_007582</name>
</gene>
<dbReference type="Proteomes" id="UP000821866">
    <property type="component" value="Chromosome 2"/>
</dbReference>
<feature type="domain" description="C2H2-type" evidence="1">
    <location>
        <begin position="93"/>
        <end position="115"/>
    </location>
</feature>